<sequence length="882" mass="94528">MARNSFARAAAAEQGGNLEQARALYLESLDAEPRNPKALHRLGVVESRLGRPREAVALFQQSLAIARDLDVYLDFGNALSAISRWDAAATVYGAALRVAPDSVDAHYGLALSLHRQARPQEAEPHYRKVLATHSHLGEVHNNLGVALQDLGRLAEAAAAHREAVRLDPADAGAWSRLGVALHGLGQGGEAEAAFRKAVGFAPRDAESWHNLACLLEANGRMEAAIAAGRLAVALDPASARNWLALGNAAHAAERREEARRAAAVAVRLNPSDPTARNNLANALRALGRLRDAVAEYRAALDLQPDFPVAEVNLALALSILRDPDGALAVLRRLIARQPENGDAWRRMGGVLAEAVRPDLAVAALRNAVAVLPGDPDSHADLAMAASICGWSGLSADACRHVLRLAPDHAAALGQLVHEKRLLCDWRELDGLETRLLRRVRDGAEGVPPFDVLSCASTLADQRSAAARWAAAKARGVTPVVRPPASSSPSCADGRLRIGYLSSDFREHAMGHLMVDALETHDRSRFAVTAYSAGIDDGSALRRRFERSMERFVDLRRQTDADAARAIAADGIDILVDLTGFTTFSRTSILAARPAPVQVNWLGYPGTLGAAFVDYIVADPVVIAPGEEAFFAERVVRLPDCYQPNDRHRAIADATPSRAECGLPEDGFVFCCFNSSHKLTPALFDGWARILTAVPGSVLWLYAGTPEVAANLLREGEARGIAPGRLVFAKPLPHAEHLARHRLADLFLDTLPYNAHTTGSDALWAGLPVLTRRGTTFAGRVAASLLLAAGLPELITDGEEEYEAAAVALARSPGRLRVLRERLARNRTACPLFDTPRFTRHLEAAYLAMWDIHRAGDAPRSIAIDAGDAGGSASAAQEGKETT</sequence>
<dbReference type="Gene3D" id="1.25.40.10">
    <property type="entry name" value="Tetratricopeptide repeat domain"/>
    <property type="match status" value="5"/>
</dbReference>
<dbReference type="SMART" id="SM00028">
    <property type="entry name" value="TPR"/>
    <property type="match status" value="12"/>
</dbReference>
<feature type="repeat" description="TPR" evidence="8">
    <location>
        <begin position="69"/>
        <end position="102"/>
    </location>
</feature>
<dbReference type="Proteomes" id="UP000652760">
    <property type="component" value="Unassembled WGS sequence"/>
</dbReference>
<evidence type="ECO:0000256" key="2">
    <source>
        <dbReference type="ARBA" id="ARBA00005386"/>
    </source>
</evidence>
<comment type="pathway">
    <text evidence="1">Protein modification; protein glycosylation.</text>
</comment>
<dbReference type="PROSITE" id="PS50005">
    <property type="entry name" value="TPR"/>
    <property type="match status" value="4"/>
</dbReference>
<dbReference type="InterPro" id="IPR029489">
    <property type="entry name" value="OGT/SEC/SPY_C"/>
</dbReference>
<dbReference type="Gene3D" id="3.40.50.11380">
    <property type="match status" value="1"/>
</dbReference>
<feature type="domain" description="O-GlcNAc transferase C-terminal" evidence="9">
    <location>
        <begin position="656"/>
        <end position="840"/>
    </location>
</feature>
<evidence type="ECO:0000256" key="8">
    <source>
        <dbReference type="PROSITE-ProRule" id="PRU00339"/>
    </source>
</evidence>
<dbReference type="RefSeq" id="WP_200197859.1">
    <property type="nucleotide sequence ID" value="NZ_JAENHM010000073.1"/>
</dbReference>
<reference evidence="11" key="1">
    <citation type="submission" date="2021-01" db="EMBL/GenBank/DDBJ databases">
        <title>Genome public.</title>
        <authorList>
            <person name="Liu C."/>
            <person name="Sun Q."/>
        </authorList>
    </citation>
    <scope>NUCLEOTIDE SEQUENCE [LARGE SCALE GENOMIC DNA]</scope>
    <source>
        <strain evidence="11">YIM B02556</strain>
    </source>
</reference>
<feature type="repeat" description="TPR" evidence="8">
    <location>
        <begin position="273"/>
        <end position="306"/>
    </location>
</feature>
<dbReference type="PANTHER" id="PTHR44998:SF1">
    <property type="entry name" value="UDP-N-ACETYLGLUCOSAMINE--PEPTIDE N-ACETYLGLUCOSAMINYLTRANSFERASE 110 KDA SUBUNIT"/>
    <property type="match status" value="1"/>
</dbReference>
<gene>
    <name evidence="10" type="ORF">JHL17_27585</name>
</gene>
<feature type="repeat" description="TPR" evidence="8">
    <location>
        <begin position="171"/>
        <end position="204"/>
    </location>
</feature>
<organism evidence="10 11">
    <name type="scientific">Azospirillum endophyticum</name>
    <dbReference type="NCBI Taxonomy" id="2800326"/>
    <lineage>
        <taxon>Bacteria</taxon>
        <taxon>Pseudomonadati</taxon>
        <taxon>Pseudomonadota</taxon>
        <taxon>Alphaproteobacteria</taxon>
        <taxon>Rhodospirillales</taxon>
        <taxon>Azospirillaceae</taxon>
        <taxon>Azospirillum</taxon>
    </lineage>
</organism>
<dbReference type="SUPFAM" id="SSF48452">
    <property type="entry name" value="TPR-like"/>
    <property type="match status" value="2"/>
</dbReference>
<dbReference type="Gene3D" id="3.40.50.2000">
    <property type="entry name" value="Glycogen Phosphorylase B"/>
    <property type="match status" value="1"/>
</dbReference>
<evidence type="ECO:0000256" key="6">
    <source>
        <dbReference type="ARBA" id="ARBA00022737"/>
    </source>
</evidence>
<comment type="caution">
    <text evidence="10">The sequence shown here is derived from an EMBL/GenBank/DDBJ whole genome shotgun (WGS) entry which is preliminary data.</text>
</comment>
<evidence type="ECO:0000256" key="4">
    <source>
        <dbReference type="ARBA" id="ARBA00022676"/>
    </source>
</evidence>
<feature type="domain" description="O-GlcNAc transferase C-terminal" evidence="9">
    <location>
        <begin position="460"/>
        <end position="645"/>
    </location>
</feature>
<accession>A0ABS1FCL7</accession>
<keyword evidence="7 8" id="KW-0802">TPR repeat</keyword>
<evidence type="ECO:0000256" key="3">
    <source>
        <dbReference type="ARBA" id="ARBA00011970"/>
    </source>
</evidence>
<evidence type="ECO:0000256" key="5">
    <source>
        <dbReference type="ARBA" id="ARBA00022679"/>
    </source>
</evidence>
<protein>
    <recommendedName>
        <fullName evidence="3">protein O-GlcNAc transferase</fullName>
        <ecNumber evidence="3">2.4.1.255</ecNumber>
    </recommendedName>
</protein>
<evidence type="ECO:0000259" key="9">
    <source>
        <dbReference type="Pfam" id="PF13844"/>
    </source>
</evidence>
<evidence type="ECO:0000313" key="11">
    <source>
        <dbReference type="Proteomes" id="UP000652760"/>
    </source>
</evidence>
<evidence type="ECO:0000256" key="7">
    <source>
        <dbReference type="ARBA" id="ARBA00022803"/>
    </source>
</evidence>
<dbReference type="Pfam" id="PF13844">
    <property type="entry name" value="Glyco_transf_41"/>
    <property type="match status" value="2"/>
</dbReference>
<comment type="similarity">
    <text evidence="2">Belongs to the glycosyltransferase 41 family. O-GlcNAc transferase subfamily.</text>
</comment>
<keyword evidence="6" id="KW-0677">Repeat</keyword>
<dbReference type="PANTHER" id="PTHR44998">
    <property type="match status" value="1"/>
</dbReference>
<dbReference type="InterPro" id="IPR011990">
    <property type="entry name" value="TPR-like_helical_dom_sf"/>
</dbReference>
<dbReference type="InterPro" id="IPR019734">
    <property type="entry name" value="TPR_rpt"/>
</dbReference>
<dbReference type="EC" id="2.4.1.255" evidence="3"/>
<keyword evidence="5" id="KW-0808">Transferase</keyword>
<dbReference type="Pfam" id="PF13181">
    <property type="entry name" value="TPR_8"/>
    <property type="match status" value="1"/>
</dbReference>
<dbReference type="Pfam" id="PF13374">
    <property type="entry name" value="TPR_10"/>
    <property type="match status" value="1"/>
</dbReference>
<keyword evidence="11" id="KW-1185">Reference proteome</keyword>
<keyword evidence="4" id="KW-0328">Glycosyltransferase</keyword>
<evidence type="ECO:0000313" key="10">
    <source>
        <dbReference type="EMBL" id="MBK1841170.1"/>
    </source>
</evidence>
<dbReference type="Pfam" id="PF13432">
    <property type="entry name" value="TPR_16"/>
    <property type="match status" value="4"/>
</dbReference>
<proteinExistence type="inferred from homology"/>
<dbReference type="EMBL" id="JAENHM010000073">
    <property type="protein sequence ID" value="MBK1841170.1"/>
    <property type="molecule type" value="Genomic_DNA"/>
</dbReference>
<evidence type="ECO:0000256" key="1">
    <source>
        <dbReference type="ARBA" id="ARBA00004922"/>
    </source>
</evidence>
<feature type="repeat" description="TPR" evidence="8">
    <location>
        <begin position="137"/>
        <end position="170"/>
    </location>
</feature>
<name>A0ABS1FCL7_9PROT</name>